<reference evidence="2" key="1">
    <citation type="submission" date="2012-11" db="EMBL/GenBank/DDBJ databases">
        <authorList>
            <person name="Lucero-Rivera Y.E."/>
            <person name="Tovar-Ramirez D."/>
        </authorList>
    </citation>
    <scope>NUCLEOTIDE SEQUENCE [LARGE SCALE GENOMIC DNA]</scope>
    <source>
        <strain evidence="2">Araruama</strain>
    </source>
</reference>
<dbReference type="Proteomes" id="UP000189670">
    <property type="component" value="Unassembled WGS sequence"/>
</dbReference>
<accession>A0A1V1PEJ1</accession>
<proteinExistence type="predicted"/>
<sequence length="306" mass="35403">MSDPGDLIGLPHKNVETGHTEFMPPFWWPTENKPVVLFLDELNRARPELLQAIQDLTLNRTLAGRKLPEDSRIVSAVNAGDEYQITDLDPALVSRFNIYEFVPEIEDWIAWAHRAKLDERVITFIQKNSNYLDPPQRSETDDEHIEKTPDRRAWVRVSDIVLNLKDITPQHIKAIAGIVGVNAAMSFRKFIDTLQTVTPDQVVLHFTKKLVTQLNKLSLQDLVHLNQQVLLWTNEHLKDFKKGQRTKALQNLEKYVHYLKDSDHREVLADFFNTLQTGDLDNVRSFFVESKEIYNLLIKFADGIKL</sequence>
<comment type="caution">
    <text evidence="1">The sequence shown here is derived from an EMBL/GenBank/DDBJ whole genome shotgun (WGS) entry which is preliminary data.</text>
</comment>
<name>A0A1V1PEJ1_9BACT</name>
<evidence type="ECO:0000313" key="1">
    <source>
        <dbReference type="EMBL" id="ETR73196.1"/>
    </source>
</evidence>
<dbReference type="AlphaFoldDB" id="A0A1V1PEJ1"/>
<evidence type="ECO:0000313" key="2">
    <source>
        <dbReference type="Proteomes" id="UP000189670"/>
    </source>
</evidence>
<organism evidence="1 2">
    <name type="scientific">Candidatus Magnetoglobus multicellularis str. Araruama</name>
    <dbReference type="NCBI Taxonomy" id="890399"/>
    <lineage>
        <taxon>Bacteria</taxon>
        <taxon>Pseudomonadati</taxon>
        <taxon>Thermodesulfobacteriota</taxon>
        <taxon>Desulfobacteria</taxon>
        <taxon>Desulfobacterales</taxon>
        <taxon>Desulfobacteraceae</taxon>
        <taxon>Candidatus Magnetoglobus</taxon>
    </lineage>
</organism>
<dbReference type="InterPro" id="IPR027417">
    <property type="entry name" value="P-loop_NTPase"/>
</dbReference>
<dbReference type="Gene3D" id="3.40.50.300">
    <property type="entry name" value="P-loop containing nucleotide triphosphate hydrolases"/>
    <property type="match status" value="1"/>
</dbReference>
<dbReference type="EMBL" id="ATBP01000080">
    <property type="protein sequence ID" value="ETR73196.1"/>
    <property type="molecule type" value="Genomic_DNA"/>
</dbReference>
<protein>
    <submittedName>
        <fullName evidence="1">Alkaline phosphatase D</fullName>
    </submittedName>
</protein>
<dbReference type="SUPFAM" id="SSF52540">
    <property type="entry name" value="P-loop containing nucleoside triphosphate hydrolases"/>
    <property type="match status" value="1"/>
</dbReference>
<gene>
    <name evidence="1" type="ORF">OMM_01135</name>
</gene>